<dbReference type="OrthoDB" id="8455128at2"/>
<organism evidence="1 2">
    <name type="scientific">Pseudorhodoplanes sinuspersici</name>
    <dbReference type="NCBI Taxonomy" id="1235591"/>
    <lineage>
        <taxon>Bacteria</taxon>
        <taxon>Pseudomonadati</taxon>
        <taxon>Pseudomonadota</taxon>
        <taxon>Alphaproteobacteria</taxon>
        <taxon>Hyphomicrobiales</taxon>
        <taxon>Pseudorhodoplanes</taxon>
    </lineage>
</organism>
<protein>
    <submittedName>
        <fullName evidence="1">Uncharacterized protein</fullName>
    </submittedName>
</protein>
<evidence type="ECO:0000313" key="2">
    <source>
        <dbReference type="Proteomes" id="UP000194137"/>
    </source>
</evidence>
<dbReference type="Proteomes" id="UP000194137">
    <property type="component" value="Chromosome"/>
</dbReference>
<keyword evidence="2" id="KW-1185">Reference proteome</keyword>
<dbReference type="EMBL" id="CP021112">
    <property type="protein sequence ID" value="ARP98184.1"/>
    <property type="molecule type" value="Genomic_DNA"/>
</dbReference>
<dbReference type="Gene3D" id="1.20.5.300">
    <property type="match status" value="1"/>
</dbReference>
<accession>A0A1W6ZN23</accession>
<dbReference type="RefSeq" id="WP_086086497.1">
    <property type="nucleotide sequence ID" value="NZ_CP021112.1"/>
</dbReference>
<gene>
    <name evidence="1" type="ORF">CAK95_03105</name>
</gene>
<dbReference type="KEGG" id="psin:CAK95_03105"/>
<name>A0A1W6ZN23_9HYPH</name>
<evidence type="ECO:0000313" key="1">
    <source>
        <dbReference type="EMBL" id="ARP98184.1"/>
    </source>
</evidence>
<proteinExistence type="predicted"/>
<dbReference type="STRING" id="1235591.CAK95_03105"/>
<reference evidence="1 2" key="1">
    <citation type="submission" date="2017-05" db="EMBL/GenBank/DDBJ databases">
        <title>Full genome sequence of Pseudorhodoplanes sinuspersici.</title>
        <authorList>
            <person name="Dastgheib S.M.M."/>
            <person name="Shavandi M."/>
            <person name="Tirandaz H."/>
        </authorList>
    </citation>
    <scope>NUCLEOTIDE SEQUENCE [LARGE SCALE GENOMIC DNA]</scope>
    <source>
        <strain evidence="1 2">RIPI110</strain>
    </source>
</reference>
<dbReference type="AlphaFoldDB" id="A0A1W6ZN23"/>
<sequence>MSGAEWAITAAFAAHALAVIAALVKLVAWAAASQAKFEARLDGIESKVDNDVAGRRIVAELRADVAAIKATLAELKEQIRRFTPERQ</sequence>